<evidence type="ECO:0000256" key="1">
    <source>
        <dbReference type="ARBA" id="ARBA00022614"/>
    </source>
</evidence>
<dbReference type="InterPro" id="IPR051279">
    <property type="entry name" value="PP1-Reg/Actin-Interact_Protein"/>
</dbReference>
<reference evidence="5" key="1">
    <citation type="submission" date="2020-01" db="EMBL/GenBank/DDBJ databases">
        <title>Genome Sequencing of Three Apophysomyces-Like Fungal Strains Confirms a Novel Fungal Genus in the Mucoromycota with divergent Burkholderia-like Endosymbiotic Bacteria.</title>
        <authorList>
            <person name="Stajich J.E."/>
            <person name="Macias A.M."/>
            <person name="Carter-House D."/>
            <person name="Lovett B."/>
            <person name="Kasson L.R."/>
            <person name="Berry K."/>
            <person name="Grigoriev I."/>
            <person name="Chang Y."/>
            <person name="Spatafora J."/>
            <person name="Kasson M.T."/>
        </authorList>
    </citation>
    <scope>NUCLEOTIDE SEQUENCE</scope>
    <source>
        <strain evidence="5">NRRL A-21654</strain>
    </source>
</reference>
<name>A0A8H7BXQ3_9FUNG</name>
<proteinExistence type="inferred from homology"/>
<sequence>MAWGGNDKGVEKWIKQLNENDPKLKTLHILSFRRVSPADLKAIFVAVAHNTTLKELYCSGHALDLAAAEQLSEALTLNDTLESLNIGNNELGKNDDIVAILCEGLAVNEGLLTLDWENKGLNNSSVQALAKCLKKNTVLKNLNLSRNELDDDAIQTLVLALQENETLHSLNLSMNAIGPAGAERLASYIAGNCHLIELDVSDNALMEGGETLGASLSNNKSIETLKMTGVTSKLEDLQLPSAAGADSQATDVKADESQSAHGNAIAKAVAKALSGNRSLKHLWLDHNHIQSISLVTLASMLPQSELIELRLRNNRLDNEGAKALAQSPGKLRHVELGENAIGSEGLGALLDTSLEYVGLFNNQVGGFGAEPERIPDLSNSKVQTLDIGCNGVTLEDVNAMIELLLAGGVPDLKLLEMGGNAEDKEMDGWEKSIERLQREKPEIEVAWKRLKSGEMAQ</sequence>
<dbReference type="SUPFAM" id="SSF52047">
    <property type="entry name" value="RNI-like"/>
    <property type="match status" value="2"/>
</dbReference>
<organism evidence="5 6">
    <name type="scientific">Apophysomyces ossiformis</name>
    <dbReference type="NCBI Taxonomy" id="679940"/>
    <lineage>
        <taxon>Eukaryota</taxon>
        <taxon>Fungi</taxon>
        <taxon>Fungi incertae sedis</taxon>
        <taxon>Mucoromycota</taxon>
        <taxon>Mucoromycotina</taxon>
        <taxon>Mucoromycetes</taxon>
        <taxon>Mucorales</taxon>
        <taxon>Mucorineae</taxon>
        <taxon>Mucoraceae</taxon>
        <taxon>Apophysomyces</taxon>
    </lineage>
</organism>
<dbReference type="Proteomes" id="UP000605846">
    <property type="component" value="Unassembled WGS sequence"/>
</dbReference>
<keyword evidence="6" id="KW-1185">Reference proteome</keyword>
<evidence type="ECO:0000313" key="5">
    <source>
        <dbReference type="EMBL" id="KAF7730171.1"/>
    </source>
</evidence>
<keyword evidence="2" id="KW-0677">Repeat</keyword>
<dbReference type="Pfam" id="PF13516">
    <property type="entry name" value="LRR_6"/>
    <property type="match status" value="5"/>
</dbReference>
<evidence type="ECO:0000313" key="6">
    <source>
        <dbReference type="Proteomes" id="UP000605846"/>
    </source>
</evidence>
<dbReference type="InterPro" id="IPR032675">
    <property type="entry name" value="LRR_dom_sf"/>
</dbReference>
<feature type="coiled-coil region" evidence="4">
    <location>
        <begin position="419"/>
        <end position="446"/>
    </location>
</feature>
<keyword evidence="4" id="KW-0175">Coiled coil</keyword>
<dbReference type="PANTHER" id="PTHR24112:SF9">
    <property type="entry name" value="PROTEIN PHOSPHATASE 1 REGULATORY SUBUNIT 37"/>
    <property type="match status" value="1"/>
</dbReference>
<dbReference type="Gene3D" id="3.80.10.10">
    <property type="entry name" value="Ribonuclease Inhibitor"/>
    <property type="match status" value="3"/>
</dbReference>
<comment type="caution">
    <text evidence="5">The sequence shown here is derived from an EMBL/GenBank/DDBJ whole genome shotgun (WGS) entry which is preliminary data.</text>
</comment>
<evidence type="ECO:0000256" key="2">
    <source>
        <dbReference type="ARBA" id="ARBA00022737"/>
    </source>
</evidence>
<dbReference type="AlphaFoldDB" id="A0A8H7BXQ3"/>
<keyword evidence="1" id="KW-0433">Leucine-rich repeat</keyword>
<evidence type="ECO:0000256" key="4">
    <source>
        <dbReference type="SAM" id="Coils"/>
    </source>
</evidence>
<protein>
    <submittedName>
        <fullName evidence="5">Leucine-rich repeat-containing protein 34</fullName>
    </submittedName>
</protein>
<comment type="similarity">
    <text evidence="3">Belongs to the PPP1R37 family.</text>
</comment>
<dbReference type="OrthoDB" id="333024at2759"/>
<dbReference type="InterPro" id="IPR001611">
    <property type="entry name" value="Leu-rich_rpt"/>
</dbReference>
<dbReference type="EMBL" id="JABAYA010000018">
    <property type="protein sequence ID" value="KAF7730171.1"/>
    <property type="molecule type" value="Genomic_DNA"/>
</dbReference>
<evidence type="ECO:0000256" key="3">
    <source>
        <dbReference type="ARBA" id="ARBA00038315"/>
    </source>
</evidence>
<accession>A0A8H7BXQ3</accession>
<gene>
    <name evidence="5" type="primary">LRRC34</name>
    <name evidence="5" type="ORF">EC973_002779</name>
</gene>
<dbReference type="PROSITE" id="PS51450">
    <property type="entry name" value="LRR"/>
    <property type="match status" value="1"/>
</dbReference>
<dbReference type="SMART" id="SM00368">
    <property type="entry name" value="LRR_RI"/>
    <property type="match status" value="9"/>
</dbReference>
<dbReference type="PANTHER" id="PTHR24112">
    <property type="entry name" value="LEUCINE-RICH REPEAT, ISOFORM F-RELATED"/>
    <property type="match status" value="1"/>
</dbReference>